<evidence type="ECO:0000313" key="2">
    <source>
        <dbReference type="Proteomes" id="UP000276133"/>
    </source>
</evidence>
<feature type="non-terminal residue" evidence="1">
    <location>
        <position position="1"/>
    </location>
</feature>
<reference evidence="1 2" key="1">
    <citation type="journal article" date="2018" name="Sci. Rep.">
        <title>Genomic signatures of local adaptation to the degree of environmental predictability in rotifers.</title>
        <authorList>
            <person name="Franch-Gras L."/>
            <person name="Hahn C."/>
            <person name="Garcia-Roger E.M."/>
            <person name="Carmona M.J."/>
            <person name="Serra M."/>
            <person name="Gomez A."/>
        </authorList>
    </citation>
    <scope>NUCLEOTIDE SEQUENCE [LARGE SCALE GENOMIC DNA]</scope>
    <source>
        <strain evidence="1">HYR1</strain>
    </source>
</reference>
<dbReference type="Proteomes" id="UP000276133">
    <property type="component" value="Unassembled WGS sequence"/>
</dbReference>
<sequence length="75" mass="8265">NISCVTEYILGLLDTFSCIDSSFESSSNSIPFGAEVEACVSFGKPSGYSEWNKVLLFSLTIIKKDQKLFKCVSNK</sequence>
<evidence type="ECO:0000313" key="1">
    <source>
        <dbReference type="EMBL" id="RNA17985.1"/>
    </source>
</evidence>
<dbReference type="AlphaFoldDB" id="A0A3M7R425"/>
<dbReference type="EMBL" id="REGN01004329">
    <property type="protein sequence ID" value="RNA17985.1"/>
    <property type="molecule type" value="Genomic_DNA"/>
</dbReference>
<accession>A0A3M7R425</accession>
<name>A0A3M7R425_BRAPC</name>
<gene>
    <name evidence="1" type="ORF">BpHYR1_025851</name>
</gene>
<protein>
    <submittedName>
        <fullName evidence="1">Uncharacterized protein</fullName>
    </submittedName>
</protein>
<comment type="caution">
    <text evidence="1">The sequence shown here is derived from an EMBL/GenBank/DDBJ whole genome shotgun (WGS) entry which is preliminary data.</text>
</comment>
<organism evidence="1 2">
    <name type="scientific">Brachionus plicatilis</name>
    <name type="common">Marine rotifer</name>
    <name type="synonym">Brachionus muelleri</name>
    <dbReference type="NCBI Taxonomy" id="10195"/>
    <lineage>
        <taxon>Eukaryota</taxon>
        <taxon>Metazoa</taxon>
        <taxon>Spiralia</taxon>
        <taxon>Gnathifera</taxon>
        <taxon>Rotifera</taxon>
        <taxon>Eurotatoria</taxon>
        <taxon>Monogononta</taxon>
        <taxon>Pseudotrocha</taxon>
        <taxon>Ploima</taxon>
        <taxon>Brachionidae</taxon>
        <taxon>Brachionus</taxon>
    </lineage>
</organism>
<keyword evidence="2" id="KW-1185">Reference proteome</keyword>
<proteinExistence type="predicted"/>